<feature type="transmembrane region" description="Helical" evidence="1">
    <location>
        <begin position="35"/>
        <end position="53"/>
    </location>
</feature>
<protein>
    <submittedName>
        <fullName evidence="2">Uncharacterized protein</fullName>
    </submittedName>
</protein>
<proteinExistence type="predicted"/>
<keyword evidence="3" id="KW-1185">Reference proteome</keyword>
<accession>A0A318K203</accession>
<name>A0A318K203_9NOCA</name>
<evidence type="ECO:0000313" key="3">
    <source>
        <dbReference type="Proteomes" id="UP000247569"/>
    </source>
</evidence>
<sequence length="167" mass="18746">MVRVVEEGELDVVSDYLDKELAVAWLRKSSFETRAFPIVTMDVGLVTLYLTLIKTLDLKLVTQEGWPHTLAILIVVAASLSILFAALTAFPLPYAAYSPDGFDELFEEILQKKHAAHAQYIVERKIQAYRSAWISNRIKAAFVFASFFFMATLAGLLIAAIIISFER</sequence>
<reference evidence="2 3" key="1">
    <citation type="submission" date="2018-05" db="EMBL/GenBank/DDBJ databases">
        <title>Genomic Encyclopedia of Type Strains, Phase IV (KMG-IV): sequencing the most valuable type-strain genomes for metagenomic binning, comparative biology and taxonomic classification.</title>
        <authorList>
            <person name="Goeker M."/>
        </authorList>
    </citation>
    <scope>NUCLEOTIDE SEQUENCE [LARGE SCALE GENOMIC DNA]</scope>
    <source>
        <strain evidence="2 3">DSM 44704</strain>
    </source>
</reference>
<feature type="transmembrane region" description="Helical" evidence="1">
    <location>
        <begin position="65"/>
        <end position="90"/>
    </location>
</feature>
<evidence type="ECO:0000256" key="1">
    <source>
        <dbReference type="SAM" id="Phobius"/>
    </source>
</evidence>
<gene>
    <name evidence="2" type="ORF">DFR70_12338</name>
</gene>
<organism evidence="2 3">
    <name type="scientific">Nocardia tenerifensis</name>
    <dbReference type="NCBI Taxonomy" id="228006"/>
    <lineage>
        <taxon>Bacteria</taxon>
        <taxon>Bacillati</taxon>
        <taxon>Actinomycetota</taxon>
        <taxon>Actinomycetes</taxon>
        <taxon>Mycobacteriales</taxon>
        <taxon>Nocardiaceae</taxon>
        <taxon>Nocardia</taxon>
    </lineage>
</organism>
<dbReference type="Proteomes" id="UP000247569">
    <property type="component" value="Unassembled WGS sequence"/>
</dbReference>
<feature type="transmembrane region" description="Helical" evidence="1">
    <location>
        <begin position="140"/>
        <end position="165"/>
    </location>
</feature>
<dbReference type="EMBL" id="QJKF01000023">
    <property type="protein sequence ID" value="PXX54744.1"/>
    <property type="molecule type" value="Genomic_DNA"/>
</dbReference>
<dbReference type="AlphaFoldDB" id="A0A318K203"/>
<comment type="caution">
    <text evidence="2">The sequence shown here is derived from an EMBL/GenBank/DDBJ whole genome shotgun (WGS) entry which is preliminary data.</text>
</comment>
<keyword evidence="1" id="KW-0812">Transmembrane</keyword>
<evidence type="ECO:0000313" key="2">
    <source>
        <dbReference type="EMBL" id="PXX54744.1"/>
    </source>
</evidence>
<keyword evidence="1" id="KW-1133">Transmembrane helix</keyword>
<keyword evidence="1" id="KW-0472">Membrane</keyword>